<name>A0A370ICI1_9NOCA</name>
<feature type="transmembrane region" description="Helical" evidence="2">
    <location>
        <begin position="97"/>
        <end position="119"/>
    </location>
</feature>
<evidence type="ECO:0000256" key="2">
    <source>
        <dbReference type="SAM" id="Phobius"/>
    </source>
</evidence>
<dbReference type="Proteomes" id="UP000254869">
    <property type="component" value="Unassembled WGS sequence"/>
</dbReference>
<gene>
    <name evidence="3" type="ORF">DFR76_102840</name>
</gene>
<evidence type="ECO:0000256" key="1">
    <source>
        <dbReference type="SAM" id="MobiDB-lite"/>
    </source>
</evidence>
<evidence type="ECO:0000313" key="4">
    <source>
        <dbReference type="Proteomes" id="UP000254869"/>
    </source>
</evidence>
<protein>
    <submittedName>
        <fullName evidence="3">Uncharacterized protein</fullName>
    </submittedName>
</protein>
<reference evidence="3 4" key="1">
    <citation type="submission" date="2018-07" db="EMBL/GenBank/DDBJ databases">
        <title>Genomic Encyclopedia of Type Strains, Phase IV (KMG-IV): sequencing the most valuable type-strain genomes for metagenomic binning, comparative biology and taxonomic classification.</title>
        <authorList>
            <person name="Goeker M."/>
        </authorList>
    </citation>
    <scope>NUCLEOTIDE SEQUENCE [LARGE SCALE GENOMIC DNA]</scope>
    <source>
        <strain evidence="3 4">DSM 44290</strain>
    </source>
</reference>
<dbReference type="STRING" id="1210086.GCA_001613105_01416"/>
<dbReference type="AlphaFoldDB" id="A0A370ICI1"/>
<feature type="region of interest" description="Disordered" evidence="1">
    <location>
        <begin position="1"/>
        <end position="21"/>
    </location>
</feature>
<keyword evidence="2" id="KW-0812">Transmembrane</keyword>
<evidence type="ECO:0000313" key="3">
    <source>
        <dbReference type="EMBL" id="RDI68439.1"/>
    </source>
</evidence>
<organism evidence="3 4">
    <name type="scientific">Nocardia pseudobrasiliensis</name>
    <dbReference type="NCBI Taxonomy" id="45979"/>
    <lineage>
        <taxon>Bacteria</taxon>
        <taxon>Bacillati</taxon>
        <taxon>Actinomycetota</taxon>
        <taxon>Actinomycetes</taxon>
        <taxon>Mycobacteriales</taxon>
        <taxon>Nocardiaceae</taxon>
        <taxon>Nocardia</taxon>
    </lineage>
</organism>
<feature type="transmembrane region" description="Helical" evidence="2">
    <location>
        <begin position="62"/>
        <end position="90"/>
    </location>
</feature>
<proteinExistence type="predicted"/>
<accession>A0A370ICI1</accession>
<comment type="caution">
    <text evidence="3">The sequence shown here is derived from an EMBL/GenBank/DDBJ whole genome shotgun (WGS) entry which is preliminary data.</text>
</comment>
<keyword evidence="2" id="KW-0472">Membrane</keyword>
<feature type="transmembrane region" description="Helical" evidence="2">
    <location>
        <begin position="33"/>
        <end position="56"/>
    </location>
</feature>
<keyword evidence="2" id="KW-1133">Transmembrane helix</keyword>
<dbReference type="EMBL" id="QQBC01000002">
    <property type="protein sequence ID" value="RDI68439.1"/>
    <property type="molecule type" value="Genomic_DNA"/>
</dbReference>
<sequence>MDVPEPTDLQPNPGTGTGAGVVSAARHERGTGYAVPVIVTVQLVVAVLAIVVRFLVPGYLLMAIVLTLGALALIALAPMIVATLAGLFVVWRGNWSLRIVAAGVIALMDLALLTSALTIPDVVDDYDTTEVPITNLIHGRHELSKKAVAMFETISERSVQCYLVAAALTVCLAVAVWWRAQHWQLINRTGRSTGR</sequence>
<feature type="transmembrane region" description="Helical" evidence="2">
    <location>
        <begin position="159"/>
        <end position="178"/>
    </location>
</feature>
<keyword evidence="4" id="KW-1185">Reference proteome</keyword>